<dbReference type="Proteomes" id="UP000236161">
    <property type="component" value="Unassembled WGS sequence"/>
</dbReference>
<protein>
    <submittedName>
        <fullName evidence="2">Uncharacterized protein</fullName>
    </submittedName>
</protein>
<feature type="compositionally biased region" description="Gly residues" evidence="1">
    <location>
        <begin position="26"/>
        <end position="37"/>
    </location>
</feature>
<evidence type="ECO:0000313" key="3">
    <source>
        <dbReference type="Proteomes" id="UP000236161"/>
    </source>
</evidence>
<keyword evidence="3" id="KW-1185">Reference proteome</keyword>
<sequence length="77" mass="8343">MDRSSSFENSWADQWDYGGDPEPTSWGGGGGGGVGKKGGVEKTKAMATTGLKKMKNGTVTGFTWIKDKYQQKTKQKH</sequence>
<name>A0A2H9ZX73_9ASPA</name>
<dbReference type="PANTHER" id="PTHR33386:SF5">
    <property type="entry name" value="OS02G0740600 PROTEIN"/>
    <property type="match status" value="1"/>
</dbReference>
<dbReference type="PANTHER" id="PTHR33386">
    <property type="entry name" value="OS02G0740600 PROTEIN"/>
    <property type="match status" value="1"/>
</dbReference>
<gene>
    <name evidence="2" type="ORF">AXF42_Ash019888</name>
</gene>
<accession>A0A2H9ZX73</accession>
<feature type="compositionally biased region" description="Polar residues" evidence="1">
    <location>
        <begin position="1"/>
        <end position="12"/>
    </location>
</feature>
<evidence type="ECO:0000313" key="2">
    <source>
        <dbReference type="EMBL" id="PKA47877.1"/>
    </source>
</evidence>
<dbReference type="EMBL" id="KZ453045">
    <property type="protein sequence ID" value="PKA47877.1"/>
    <property type="molecule type" value="Genomic_DNA"/>
</dbReference>
<reference evidence="2 3" key="1">
    <citation type="journal article" date="2017" name="Nature">
        <title>The Apostasia genome and the evolution of orchids.</title>
        <authorList>
            <person name="Zhang G.Q."/>
            <person name="Liu K.W."/>
            <person name="Li Z."/>
            <person name="Lohaus R."/>
            <person name="Hsiao Y.Y."/>
            <person name="Niu S.C."/>
            <person name="Wang J.Y."/>
            <person name="Lin Y.C."/>
            <person name="Xu Q."/>
            <person name="Chen L.J."/>
            <person name="Yoshida K."/>
            <person name="Fujiwara S."/>
            <person name="Wang Z.W."/>
            <person name="Zhang Y.Q."/>
            <person name="Mitsuda N."/>
            <person name="Wang M."/>
            <person name="Liu G.H."/>
            <person name="Pecoraro L."/>
            <person name="Huang H.X."/>
            <person name="Xiao X.J."/>
            <person name="Lin M."/>
            <person name="Wu X.Y."/>
            <person name="Wu W.L."/>
            <person name="Chen Y.Y."/>
            <person name="Chang S.B."/>
            <person name="Sakamoto S."/>
            <person name="Ohme-Takagi M."/>
            <person name="Yagi M."/>
            <person name="Zeng S.J."/>
            <person name="Shen C.Y."/>
            <person name="Yeh C.M."/>
            <person name="Luo Y.B."/>
            <person name="Tsai W.C."/>
            <person name="Van de Peer Y."/>
            <person name="Liu Z.J."/>
        </authorList>
    </citation>
    <scope>NUCLEOTIDE SEQUENCE [LARGE SCALE GENOMIC DNA]</scope>
    <source>
        <strain evidence="3">cv. Shenzhen</strain>
        <tissue evidence="2">Stem</tissue>
    </source>
</reference>
<evidence type="ECO:0000256" key="1">
    <source>
        <dbReference type="SAM" id="MobiDB-lite"/>
    </source>
</evidence>
<dbReference type="STRING" id="1088818.A0A2H9ZX73"/>
<feature type="region of interest" description="Disordered" evidence="1">
    <location>
        <begin position="1"/>
        <end position="39"/>
    </location>
</feature>
<organism evidence="2 3">
    <name type="scientific">Apostasia shenzhenica</name>
    <dbReference type="NCBI Taxonomy" id="1088818"/>
    <lineage>
        <taxon>Eukaryota</taxon>
        <taxon>Viridiplantae</taxon>
        <taxon>Streptophyta</taxon>
        <taxon>Embryophyta</taxon>
        <taxon>Tracheophyta</taxon>
        <taxon>Spermatophyta</taxon>
        <taxon>Magnoliopsida</taxon>
        <taxon>Liliopsida</taxon>
        <taxon>Asparagales</taxon>
        <taxon>Orchidaceae</taxon>
        <taxon>Apostasioideae</taxon>
        <taxon>Apostasia</taxon>
    </lineage>
</organism>
<dbReference type="OrthoDB" id="1905524at2759"/>
<proteinExistence type="predicted"/>
<dbReference type="AlphaFoldDB" id="A0A2H9ZX73"/>